<dbReference type="InterPro" id="IPR013517">
    <property type="entry name" value="FG-GAP"/>
</dbReference>
<accession>A0A1V1P5H4</accession>
<evidence type="ECO:0000256" key="2">
    <source>
        <dbReference type="ARBA" id="ARBA00022737"/>
    </source>
</evidence>
<dbReference type="PANTHER" id="PTHR36220">
    <property type="entry name" value="UNNAMED PRODUCT"/>
    <property type="match status" value="1"/>
</dbReference>
<reference evidence="5" key="1">
    <citation type="submission" date="2012-11" db="EMBL/GenBank/DDBJ databases">
        <authorList>
            <person name="Lucero-Rivera Y.E."/>
            <person name="Tovar-Ramirez D."/>
        </authorList>
    </citation>
    <scope>NUCLEOTIDE SEQUENCE [LARGE SCALE GENOMIC DNA]</scope>
    <source>
        <strain evidence="5">Araruama</strain>
    </source>
</reference>
<sequence>MKITGGRPVSIFDDYAVMCIIGKSALIFKKDDSGWIQETALTGSGDAYYDRLFGKSVSIDGDYIIVGASTDYGNRTLPGSAYIYQKLETGWVNKVNIVPGNGGDDDRFGNSVSISGSWAIVGAPYFNNQAGAAYIFKKDGDNWVETDTLSASLSYDTQYVYFGKSVSISGDYAIVSAYQDAYIFKRVGDHWYEETILTDENSSFFANQVAISGNYILLNASGQDNDGNYSNYAYIYQFDGSNWLKQTKLIPDDITQNDYFGSQLSLSNDYAIFSSTDNDIGEAAYIFKRTGDDWNELVKLMSSDSNRKISFANSVAISEKYAIVATGSSTHETYIYHAPFDDRNSRTIKPLPPTNGQILPSSCIAVPYSENQAFSIIPDSGYKIFDVKVDEKSVGTVSSYTFYNITDNHIISASFVLSDAVFVTENGKNVLPDDISNSSIKAYGDYLIIGSGYYNSGDGIAYILKRNDMDWVIQSTLLPDGGPDLFTDYKDQFGYSVSIEENYAVVGAAYDDNNIGGCPGSVYVYKREDNTWSQQTKLTLPNGTLYDNFGWKVAVFGDHIIAATAESNKSNVYYFKRNGEYWVLQNQALHFSEYVTDLFLTENYAFVSMTKEGYVYIYELQNENWIEIDRLRSPDYQEYDYFGSSLAVFNDYVFVGATRGDSNQADTGAVYVYKKGTYRWVYQEKLVAKDAEQYDQFGNALAIASTRSGDYLFVGARSDNFDFLENTGSVYSFKFDGNNWVEQSKLIISDGKEYEMLGTSIFTSDQYAFVFKDKDPMMFDYAESAIYSYVYPFNGQSADEAPQFYQESSDIEMQTHGNTEITVSDANGGILTICAESSNETIIPNAFISLSGSGSNIYSINTRSDMPQVLSMTFFQTSTHYGDISIHVMITDATGLTATQSFSVRVEPYQCLDCNDDNKDCTRFDIAAAGDYFLILKPDGTVWGWGNNYFGQLGNGFFDFYLGNVNPSHSSHWLQVQNLSDVVAISASSHNLALRSDGSVWSWGFNNRGQLGNGNNTDQNIPVQVINLTDVIDIACGYFHSLAIK</sequence>
<dbReference type="InterPro" id="IPR013519">
    <property type="entry name" value="Int_alpha_beta-p"/>
</dbReference>
<dbReference type="InterPro" id="IPR000408">
    <property type="entry name" value="Reg_chr_condens"/>
</dbReference>
<dbReference type="Pfam" id="PF00415">
    <property type="entry name" value="RCC1"/>
    <property type="match status" value="1"/>
</dbReference>
<dbReference type="PANTHER" id="PTHR36220:SF1">
    <property type="entry name" value="GAMMA TUBULIN COMPLEX COMPONENT C-TERMINAL DOMAIN-CONTAINING PROTEIN"/>
    <property type="match status" value="1"/>
</dbReference>
<evidence type="ECO:0000256" key="3">
    <source>
        <dbReference type="ARBA" id="ARBA00023180"/>
    </source>
</evidence>
<dbReference type="Pfam" id="PF13540">
    <property type="entry name" value="RCC1_2"/>
    <property type="match status" value="1"/>
</dbReference>
<keyword evidence="1" id="KW-0732">Signal</keyword>
<evidence type="ECO:0000256" key="1">
    <source>
        <dbReference type="ARBA" id="ARBA00022729"/>
    </source>
</evidence>
<dbReference type="Proteomes" id="UP000189670">
    <property type="component" value="Unassembled WGS sequence"/>
</dbReference>
<organism evidence="4 5">
    <name type="scientific">Candidatus Magnetoglobus multicellularis str. Araruama</name>
    <dbReference type="NCBI Taxonomy" id="890399"/>
    <lineage>
        <taxon>Bacteria</taxon>
        <taxon>Pseudomonadati</taxon>
        <taxon>Thermodesulfobacteriota</taxon>
        <taxon>Desulfobacteria</taxon>
        <taxon>Desulfobacterales</taxon>
        <taxon>Desulfobacteraceae</taxon>
        <taxon>Candidatus Magnetoglobus</taxon>
    </lineage>
</organism>
<dbReference type="Pfam" id="PF14312">
    <property type="entry name" value="FG-GAP_2"/>
    <property type="match status" value="8"/>
</dbReference>
<name>A0A1V1P5H4_9BACT</name>
<dbReference type="SMART" id="SM00191">
    <property type="entry name" value="Int_alpha"/>
    <property type="match status" value="5"/>
</dbReference>
<dbReference type="Gene3D" id="2.130.10.130">
    <property type="entry name" value="Integrin alpha, N-terminal"/>
    <property type="match status" value="3"/>
</dbReference>
<dbReference type="SUPFAM" id="SSF50965">
    <property type="entry name" value="Galactose oxidase, central domain"/>
    <property type="match status" value="2"/>
</dbReference>
<proteinExistence type="predicted"/>
<dbReference type="Gene3D" id="2.130.10.30">
    <property type="entry name" value="Regulator of chromosome condensation 1/beta-lactamase-inhibitor protein II"/>
    <property type="match status" value="1"/>
</dbReference>
<protein>
    <submittedName>
        <fullName evidence="4">Uncharacterized protein</fullName>
    </submittedName>
</protein>
<comment type="caution">
    <text evidence="4">The sequence shown here is derived from an EMBL/GenBank/DDBJ whole genome shotgun (WGS) entry which is preliminary data.</text>
</comment>
<dbReference type="AlphaFoldDB" id="A0A1V1P5H4"/>
<dbReference type="InterPro" id="IPR011043">
    <property type="entry name" value="Gal_Oxase/kelch_b-propeller"/>
</dbReference>
<keyword evidence="3" id="KW-0325">Glycoprotein</keyword>
<dbReference type="InterPro" id="IPR028994">
    <property type="entry name" value="Integrin_alpha_N"/>
</dbReference>
<dbReference type="InterPro" id="IPR009091">
    <property type="entry name" value="RCC1/BLIP-II"/>
</dbReference>
<dbReference type="PROSITE" id="PS51470">
    <property type="entry name" value="FG_GAP"/>
    <property type="match status" value="1"/>
</dbReference>
<dbReference type="PROSITE" id="PS50012">
    <property type="entry name" value="RCC1_3"/>
    <property type="match status" value="1"/>
</dbReference>
<gene>
    <name evidence="4" type="ORF">OMM_03469</name>
</gene>
<dbReference type="EMBL" id="ATBP01000485">
    <property type="protein sequence ID" value="ETR70117.1"/>
    <property type="molecule type" value="Genomic_DNA"/>
</dbReference>
<evidence type="ECO:0000313" key="5">
    <source>
        <dbReference type="Proteomes" id="UP000189670"/>
    </source>
</evidence>
<evidence type="ECO:0000313" key="4">
    <source>
        <dbReference type="EMBL" id="ETR70117.1"/>
    </source>
</evidence>
<keyword evidence="2" id="KW-0677">Repeat</keyword>
<dbReference type="SUPFAM" id="SSF50985">
    <property type="entry name" value="RCC1/BLIP-II"/>
    <property type="match status" value="1"/>
</dbReference>